<dbReference type="RefSeq" id="WP_338284618.1">
    <property type="nucleotide sequence ID" value="NZ_AP028947.1"/>
</dbReference>
<evidence type="ECO:0000259" key="3">
    <source>
        <dbReference type="Pfam" id="PF08241"/>
    </source>
</evidence>
<keyword evidence="5" id="KW-1185">Reference proteome</keyword>
<dbReference type="PANTHER" id="PTHR13090:SF1">
    <property type="entry name" value="ARGININE-HYDROXYLASE NDUFAF5, MITOCHONDRIAL"/>
    <property type="match status" value="1"/>
</dbReference>
<dbReference type="InterPro" id="IPR050602">
    <property type="entry name" value="Malonyl-ACP_OMT"/>
</dbReference>
<dbReference type="GO" id="GO:0032259">
    <property type="term" value="P:methylation"/>
    <property type="evidence" value="ECO:0007669"/>
    <property type="project" value="UniProtKB-KW"/>
</dbReference>
<dbReference type="SUPFAM" id="SSF53335">
    <property type="entry name" value="S-adenosyl-L-methionine-dependent methyltransferases"/>
    <property type="match status" value="1"/>
</dbReference>
<dbReference type="EMBL" id="AP028947">
    <property type="protein sequence ID" value="BET24688.1"/>
    <property type="molecule type" value="Genomic_DNA"/>
</dbReference>
<keyword evidence="1 4" id="KW-0489">Methyltransferase</keyword>
<gene>
    <name evidence="4" type="ORF">RGQ30_01890</name>
</gene>
<dbReference type="AlphaFoldDB" id="A0AA86MAE2"/>
<dbReference type="InterPro" id="IPR013216">
    <property type="entry name" value="Methyltransf_11"/>
</dbReference>
<proteinExistence type="predicted"/>
<dbReference type="InterPro" id="IPR029063">
    <property type="entry name" value="SAM-dependent_MTases_sf"/>
</dbReference>
<dbReference type="PANTHER" id="PTHR13090">
    <property type="entry name" value="ARGININE-HYDROXYLASE NDUFAF5, MITOCHONDRIAL"/>
    <property type="match status" value="1"/>
</dbReference>
<dbReference type="Pfam" id="PF08241">
    <property type="entry name" value="Methyltransf_11"/>
    <property type="match status" value="1"/>
</dbReference>
<name>A0AA86MAE2_9BURK</name>
<dbReference type="Proteomes" id="UP001329151">
    <property type="component" value="Chromosome"/>
</dbReference>
<dbReference type="KEGG" id="lto:RGQ30_01890"/>
<evidence type="ECO:0000256" key="2">
    <source>
        <dbReference type="ARBA" id="ARBA00022679"/>
    </source>
</evidence>
<reference evidence="4 5" key="1">
    <citation type="submission" date="2023-10" db="EMBL/GenBank/DDBJ databases">
        <title>Complete Genome Sequence of Limnobacter thiooxidans CS-K2T, Isolated from freshwater lake sediments in Bavaria, Germany.</title>
        <authorList>
            <person name="Naruki M."/>
            <person name="Watanabe A."/>
            <person name="Warashina T."/>
            <person name="Morita T."/>
            <person name="Arakawa K."/>
        </authorList>
    </citation>
    <scope>NUCLEOTIDE SEQUENCE [LARGE SCALE GENOMIC DNA]</scope>
    <source>
        <strain evidence="4 5">CS-K2</strain>
    </source>
</reference>
<dbReference type="GO" id="GO:0008757">
    <property type="term" value="F:S-adenosylmethionine-dependent methyltransferase activity"/>
    <property type="evidence" value="ECO:0007669"/>
    <property type="project" value="InterPro"/>
</dbReference>
<organism evidence="4 5">
    <name type="scientific">Limnobacter thiooxidans</name>
    <dbReference type="NCBI Taxonomy" id="131080"/>
    <lineage>
        <taxon>Bacteria</taxon>
        <taxon>Pseudomonadati</taxon>
        <taxon>Pseudomonadota</taxon>
        <taxon>Betaproteobacteria</taxon>
        <taxon>Burkholderiales</taxon>
        <taxon>Burkholderiaceae</taxon>
        <taxon>Limnobacter</taxon>
    </lineage>
</organism>
<dbReference type="Gene3D" id="3.40.50.150">
    <property type="entry name" value="Vaccinia Virus protein VP39"/>
    <property type="match status" value="1"/>
</dbReference>
<feature type="domain" description="Methyltransferase type 11" evidence="3">
    <location>
        <begin position="121"/>
        <end position="163"/>
    </location>
</feature>
<accession>A0AA86MAE2</accession>
<sequence>MSSQFWKYTRSNAALSRQWAKRVQAPLPFILEEVNRRMVNRAQIMRPVEGGVVHQGWLHPAALASVKALFGGRELAVFAPSAIELPAAPMDKAAESFLSKLWPGRASVAKAASARELPLGANLPLADESQAMVWSPLWLHGLEDPAHQMADWLRVLKPEGGVFFTCFGPDTAKELHGFAKCLSESIPDFADMHDIGDLMSKQGFSDPVMEMEKLTLTYSTPEALLQDWRAFSGNFLAGRGKGLVSTGRYQQAIQTLRALKSPESGRIPLTLELVYGHAWKVKRKPKIDVTSVKISDIKGRKASK</sequence>
<keyword evidence="2" id="KW-0808">Transferase</keyword>
<evidence type="ECO:0000313" key="4">
    <source>
        <dbReference type="EMBL" id="BET24688.1"/>
    </source>
</evidence>
<protein>
    <submittedName>
        <fullName evidence="4">Methyltransferase domain-containing protein</fullName>
    </submittedName>
</protein>
<evidence type="ECO:0000256" key="1">
    <source>
        <dbReference type="ARBA" id="ARBA00022603"/>
    </source>
</evidence>
<evidence type="ECO:0000313" key="5">
    <source>
        <dbReference type="Proteomes" id="UP001329151"/>
    </source>
</evidence>